<dbReference type="SMART" id="SM00918">
    <property type="entry name" value="Lig_chan-Glu_bd"/>
    <property type="match status" value="1"/>
</dbReference>
<protein>
    <recommendedName>
        <fullName evidence="20">Ionotropic glutamate receptor L-glutamate and glycine-binding domain-containing protein</fullName>
    </recommendedName>
</protein>
<dbReference type="GeneID" id="20241890"/>
<keyword evidence="5 15" id="KW-1133">Transmembrane helix</keyword>
<comment type="subcellular location">
    <subcellularLocation>
        <location evidence="1">Cell membrane</location>
        <topology evidence="1">Multi-pass membrane protein</topology>
    </subcellularLocation>
</comment>
<evidence type="ECO:0000259" key="16">
    <source>
        <dbReference type="SMART" id="SM00079"/>
    </source>
</evidence>
<gene>
    <name evidence="18" type="ORF">LOTGIDRAFT_171763</name>
</gene>
<dbReference type="GO" id="GO:0050906">
    <property type="term" value="P:detection of stimulus involved in sensory perception"/>
    <property type="evidence" value="ECO:0007669"/>
    <property type="project" value="UniProtKB-ARBA"/>
</dbReference>
<evidence type="ECO:0000256" key="10">
    <source>
        <dbReference type="ARBA" id="ARBA00023286"/>
    </source>
</evidence>
<keyword evidence="10" id="KW-1071">Ligand-gated ion channel</keyword>
<keyword evidence="19" id="KW-1185">Reference proteome</keyword>
<keyword evidence="2" id="KW-0813">Transport</keyword>
<dbReference type="PANTHER" id="PTHR42643:SF24">
    <property type="entry name" value="IONOTROPIC RECEPTOR 60A"/>
    <property type="match status" value="1"/>
</dbReference>
<keyword evidence="9" id="KW-0325">Glycoprotein</keyword>
<dbReference type="InterPro" id="IPR001320">
    <property type="entry name" value="Iontro_rcpt_C"/>
</dbReference>
<dbReference type="GO" id="GO:0005886">
    <property type="term" value="C:plasma membrane"/>
    <property type="evidence" value="ECO:0007669"/>
    <property type="project" value="UniProtKB-SubCell"/>
</dbReference>
<dbReference type="EMBL" id="KB200130">
    <property type="protein sequence ID" value="ESP02688.1"/>
    <property type="molecule type" value="Genomic_DNA"/>
</dbReference>
<dbReference type="Proteomes" id="UP000030746">
    <property type="component" value="Unassembled WGS sequence"/>
</dbReference>
<organism evidence="18 19">
    <name type="scientific">Lottia gigantea</name>
    <name type="common">Giant owl limpet</name>
    <dbReference type="NCBI Taxonomy" id="225164"/>
    <lineage>
        <taxon>Eukaryota</taxon>
        <taxon>Metazoa</taxon>
        <taxon>Spiralia</taxon>
        <taxon>Lophotrochozoa</taxon>
        <taxon>Mollusca</taxon>
        <taxon>Gastropoda</taxon>
        <taxon>Patellogastropoda</taxon>
        <taxon>Lottioidea</taxon>
        <taxon>Lottiidae</taxon>
        <taxon>Lottia</taxon>
    </lineage>
</organism>
<dbReference type="OMA" id="IDMAYIN"/>
<evidence type="ECO:0000256" key="13">
    <source>
        <dbReference type="PIRSR" id="PIRSR601508-2"/>
    </source>
</evidence>
<accession>V4AYJ3</accession>
<feature type="disulfide bond" evidence="14">
    <location>
        <begin position="584"/>
        <end position="641"/>
    </location>
</feature>
<dbReference type="SUPFAM" id="SSF53850">
    <property type="entry name" value="Periplasmic binding protein-like II"/>
    <property type="match status" value="1"/>
</dbReference>
<dbReference type="Pfam" id="PF10613">
    <property type="entry name" value="Lig_chan-Glu_bd"/>
    <property type="match status" value="1"/>
</dbReference>
<evidence type="ECO:0000256" key="4">
    <source>
        <dbReference type="ARBA" id="ARBA00022692"/>
    </source>
</evidence>
<feature type="transmembrane region" description="Helical" evidence="15">
    <location>
        <begin position="100"/>
        <end position="118"/>
    </location>
</feature>
<feature type="transmembrane region" description="Helical" evidence="15">
    <location>
        <begin position="659"/>
        <end position="680"/>
    </location>
</feature>
<evidence type="ECO:0000256" key="14">
    <source>
        <dbReference type="PIRSR" id="PIRSR601508-3"/>
    </source>
</evidence>
<dbReference type="Gene3D" id="1.10.287.70">
    <property type="match status" value="1"/>
</dbReference>
<dbReference type="CTD" id="20241890"/>
<evidence type="ECO:0000256" key="1">
    <source>
        <dbReference type="ARBA" id="ARBA00004651"/>
    </source>
</evidence>
<keyword evidence="3" id="KW-1003">Cell membrane</keyword>
<evidence type="ECO:0000256" key="7">
    <source>
        <dbReference type="ARBA" id="ARBA00023136"/>
    </source>
</evidence>
<evidence type="ECO:0000256" key="12">
    <source>
        <dbReference type="PIRSR" id="PIRSR601508-1"/>
    </source>
</evidence>
<sequence length="690" mass="77316">MKRVSKGKYAFVSSEGGERMKIHGDCSLEFNDRLFNVPNIEYSMAVPKGSLLKTEIDDFVDKIENSGLLDEIMKPQDNRQSQCGVIDQTVKPLFLDNVKGVFVLLAGGVVIAGITLVIENVRHYRRASGTYSSGGNSITQVNTFQVSDVIYLLQQLSWKKIVIVHDSDSDEQASELVSHTRGHPVYSCLIIQKRRERFSSVNIQKAFIQVHEHCKGHQKSYLIPRSKWLIFPSSWCSSFMTSGFQTNLTNVAVVIPSNSRCIGILTLNGNMFESVQGVPTGEKIFPNIRYKLNGKKIIIGVVPDNPFEKNYYNILHTMSRYLNFTYDIVNSTNSEYGILRNGTWSGLVGQLVNHEIDLGLTSLSTIEDRRNAVDFINPFGTSKPGILYKRELLVGDSWFLLTRPLQFKVYLCTIISFICVSLFFIFLSNRESNDQHGNRIANTVEFVLAALLLEGGNFHLKGTSARILFSFWLMFGVVLAATYTATLLRSLVPKQKEPFETIKGLLDLPDWQIGVLGGTAEIIVFNTSENNDVKMFWKTLNSRTQKDANIQSTDTNVHMKRVSQGKYAFLTLDGRAIIKVHGDCSLKFNDRLFNVPSTEYSMAVPQGSVLKTELDDFVDKIENSGLLDEMMKPQDNRPSQCGVIDQRVKPLFLDNVKGVFALLAGGVVVAGITLVVEKVLHLRRASGSIR</sequence>
<evidence type="ECO:0000256" key="2">
    <source>
        <dbReference type="ARBA" id="ARBA00022448"/>
    </source>
</evidence>
<dbReference type="RefSeq" id="XP_009046572.1">
    <property type="nucleotide sequence ID" value="XM_009048324.1"/>
</dbReference>
<dbReference type="Gene3D" id="3.40.190.10">
    <property type="entry name" value="Periplasmic binding protein-like II"/>
    <property type="match status" value="1"/>
</dbReference>
<keyword evidence="7 15" id="KW-0472">Membrane</keyword>
<dbReference type="KEGG" id="lgi:LOTGIDRAFT_171763"/>
<keyword evidence="6" id="KW-0406">Ion transport</keyword>
<evidence type="ECO:0000256" key="11">
    <source>
        <dbReference type="ARBA" id="ARBA00023303"/>
    </source>
</evidence>
<proteinExistence type="predicted"/>
<feature type="binding site" evidence="12">
    <location>
        <position position="369"/>
    </location>
    <ligand>
        <name>L-glutamate</name>
        <dbReference type="ChEBI" id="CHEBI:29985"/>
    </ligand>
</feature>
<evidence type="ECO:0000313" key="19">
    <source>
        <dbReference type="Proteomes" id="UP000030746"/>
    </source>
</evidence>
<evidence type="ECO:0000259" key="17">
    <source>
        <dbReference type="SMART" id="SM00918"/>
    </source>
</evidence>
<feature type="domain" description="Ionotropic glutamate receptor C-terminal" evidence="16">
    <location>
        <begin position="296"/>
        <end position="633"/>
    </location>
</feature>
<name>V4AYJ3_LOTGI</name>
<evidence type="ECO:0000256" key="8">
    <source>
        <dbReference type="ARBA" id="ARBA00023170"/>
    </source>
</evidence>
<evidence type="ECO:0000256" key="15">
    <source>
        <dbReference type="SAM" id="Phobius"/>
    </source>
</evidence>
<dbReference type="HOGENOM" id="CLU_007257_10_0_1"/>
<dbReference type="SMART" id="SM00079">
    <property type="entry name" value="PBPe"/>
    <property type="match status" value="1"/>
</dbReference>
<evidence type="ECO:0000256" key="5">
    <source>
        <dbReference type="ARBA" id="ARBA00022989"/>
    </source>
</evidence>
<reference evidence="18 19" key="1">
    <citation type="journal article" date="2013" name="Nature">
        <title>Insights into bilaterian evolution from three spiralian genomes.</title>
        <authorList>
            <person name="Simakov O."/>
            <person name="Marletaz F."/>
            <person name="Cho S.J."/>
            <person name="Edsinger-Gonzales E."/>
            <person name="Havlak P."/>
            <person name="Hellsten U."/>
            <person name="Kuo D.H."/>
            <person name="Larsson T."/>
            <person name="Lv J."/>
            <person name="Arendt D."/>
            <person name="Savage R."/>
            <person name="Osoegawa K."/>
            <person name="de Jong P."/>
            <person name="Grimwood J."/>
            <person name="Chapman J.A."/>
            <person name="Shapiro H."/>
            <person name="Aerts A."/>
            <person name="Otillar R.P."/>
            <person name="Terry A.Y."/>
            <person name="Boore J.L."/>
            <person name="Grigoriev I.V."/>
            <person name="Lindberg D.R."/>
            <person name="Seaver E.C."/>
            <person name="Weisblat D.A."/>
            <person name="Putnam N.H."/>
            <person name="Rokhsar D.S."/>
        </authorList>
    </citation>
    <scope>NUCLEOTIDE SEQUENCE [LARGE SCALE GENOMIC DNA]</scope>
</reference>
<evidence type="ECO:0008006" key="20">
    <source>
        <dbReference type="Google" id="ProtNLM"/>
    </source>
</evidence>
<dbReference type="PANTHER" id="PTHR42643">
    <property type="entry name" value="IONOTROPIC RECEPTOR 20A-RELATED"/>
    <property type="match status" value="1"/>
</dbReference>
<dbReference type="GO" id="GO:0015276">
    <property type="term" value="F:ligand-gated monoatomic ion channel activity"/>
    <property type="evidence" value="ECO:0007669"/>
    <property type="project" value="InterPro"/>
</dbReference>
<feature type="transmembrane region" description="Helical" evidence="15">
    <location>
        <begin position="467"/>
        <end position="488"/>
    </location>
</feature>
<feature type="binding site" evidence="12">
    <location>
        <position position="364"/>
    </location>
    <ligand>
        <name>L-glutamate</name>
        <dbReference type="ChEBI" id="CHEBI:29985"/>
    </ligand>
</feature>
<dbReference type="InterPro" id="IPR052192">
    <property type="entry name" value="Insect_Ionotropic_Sensory_Rcpt"/>
</dbReference>
<feature type="domain" description="Ionotropic glutamate receptor L-glutamate and glycine-binding" evidence="17">
    <location>
        <begin position="303"/>
        <end position="353"/>
    </location>
</feature>
<evidence type="ECO:0000256" key="6">
    <source>
        <dbReference type="ARBA" id="ARBA00023065"/>
    </source>
</evidence>
<dbReference type="OrthoDB" id="8186464at2759"/>
<feature type="site" description="Interaction with the cone snail toxin Con-ikot-ikot" evidence="13">
    <location>
        <position position="620"/>
    </location>
</feature>
<keyword evidence="11" id="KW-0407">Ion channel</keyword>
<dbReference type="AlphaFoldDB" id="V4AYJ3"/>
<keyword evidence="4 15" id="KW-0812">Transmembrane</keyword>
<dbReference type="GO" id="GO:0038023">
    <property type="term" value="F:signaling receptor activity"/>
    <property type="evidence" value="ECO:0007669"/>
    <property type="project" value="InterPro"/>
</dbReference>
<dbReference type="PRINTS" id="PR00177">
    <property type="entry name" value="NMDARECEPTOR"/>
</dbReference>
<evidence type="ECO:0000256" key="3">
    <source>
        <dbReference type="ARBA" id="ARBA00022475"/>
    </source>
</evidence>
<dbReference type="Pfam" id="PF00060">
    <property type="entry name" value="Lig_chan"/>
    <property type="match status" value="1"/>
</dbReference>
<dbReference type="InterPro" id="IPR001508">
    <property type="entry name" value="Iono_Glu_rcpt_met"/>
</dbReference>
<keyword evidence="14" id="KW-1015">Disulfide bond</keyword>
<evidence type="ECO:0000256" key="9">
    <source>
        <dbReference type="ARBA" id="ARBA00023180"/>
    </source>
</evidence>
<dbReference type="InterPro" id="IPR019594">
    <property type="entry name" value="Glu/Gly-bd"/>
</dbReference>
<feature type="transmembrane region" description="Helical" evidence="15">
    <location>
        <begin position="409"/>
        <end position="428"/>
    </location>
</feature>
<keyword evidence="8" id="KW-0675">Receptor</keyword>
<evidence type="ECO:0000313" key="18">
    <source>
        <dbReference type="EMBL" id="ESP02688.1"/>
    </source>
</evidence>